<feature type="domain" description="Major facilitator superfamily (MFS) profile" evidence="7">
    <location>
        <begin position="18"/>
        <end position="471"/>
    </location>
</feature>
<feature type="transmembrane region" description="Helical" evidence="6">
    <location>
        <begin position="308"/>
        <end position="328"/>
    </location>
</feature>
<dbReference type="PANTHER" id="PTHR42718">
    <property type="entry name" value="MAJOR FACILITATOR SUPERFAMILY MULTIDRUG TRANSPORTER MFSC"/>
    <property type="match status" value="1"/>
</dbReference>
<feature type="transmembrane region" description="Helical" evidence="6">
    <location>
        <begin position="109"/>
        <end position="131"/>
    </location>
</feature>
<accession>A0A1H9TCI7</accession>
<dbReference type="GO" id="GO:0022857">
    <property type="term" value="F:transmembrane transporter activity"/>
    <property type="evidence" value="ECO:0007669"/>
    <property type="project" value="InterPro"/>
</dbReference>
<feature type="transmembrane region" description="Helical" evidence="6">
    <location>
        <begin position="410"/>
        <end position="428"/>
    </location>
</feature>
<feature type="transmembrane region" description="Helical" evidence="6">
    <location>
        <begin position="335"/>
        <end position="356"/>
    </location>
</feature>
<evidence type="ECO:0000256" key="2">
    <source>
        <dbReference type="ARBA" id="ARBA00022448"/>
    </source>
</evidence>
<dbReference type="RefSeq" id="WP_091970558.1">
    <property type="nucleotide sequence ID" value="NZ_FOGZ01000021.1"/>
</dbReference>
<dbReference type="CDD" id="cd17321">
    <property type="entry name" value="MFS_MMR_MDR_like"/>
    <property type="match status" value="1"/>
</dbReference>
<gene>
    <name evidence="8" type="ORF">SAMN05443377_12122</name>
</gene>
<dbReference type="PANTHER" id="PTHR42718:SF9">
    <property type="entry name" value="MAJOR FACILITATOR SUPERFAMILY MULTIDRUG TRANSPORTER MFSC"/>
    <property type="match status" value="1"/>
</dbReference>
<proteinExistence type="predicted"/>
<evidence type="ECO:0000256" key="5">
    <source>
        <dbReference type="ARBA" id="ARBA00023136"/>
    </source>
</evidence>
<feature type="transmembrane region" description="Helical" evidence="6">
    <location>
        <begin position="175"/>
        <end position="193"/>
    </location>
</feature>
<dbReference type="PROSITE" id="PS00216">
    <property type="entry name" value="SUGAR_TRANSPORT_1"/>
    <property type="match status" value="1"/>
</dbReference>
<dbReference type="InterPro" id="IPR020846">
    <property type="entry name" value="MFS_dom"/>
</dbReference>
<dbReference type="AlphaFoldDB" id="A0A1H9TCI7"/>
<comment type="subcellular location">
    <subcellularLocation>
        <location evidence="1">Cell membrane</location>
        <topology evidence="1">Multi-pass membrane protein</topology>
    </subcellularLocation>
</comment>
<keyword evidence="4 6" id="KW-1133">Transmembrane helix</keyword>
<evidence type="ECO:0000256" key="4">
    <source>
        <dbReference type="ARBA" id="ARBA00022989"/>
    </source>
</evidence>
<keyword evidence="9" id="KW-1185">Reference proteome</keyword>
<feature type="transmembrane region" description="Helical" evidence="6">
    <location>
        <begin position="84"/>
        <end position="103"/>
    </location>
</feature>
<name>A0A1H9TCI7_9ACTN</name>
<dbReference type="PRINTS" id="PR01036">
    <property type="entry name" value="TCRTETB"/>
</dbReference>
<feature type="transmembrane region" description="Helical" evidence="6">
    <location>
        <begin position="362"/>
        <end position="389"/>
    </location>
</feature>
<feature type="transmembrane region" description="Helical" evidence="6">
    <location>
        <begin position="205"/>
        <end position="224"/>
    </location>
</feature>
<dbReference type="Gene3D" id="1.20.1720.10">
    <property type="entry name" value="Multidrug resistance protein D"/>
    <property type="match status" value="1"/>
</dbReference>
<organism evidence="8 9">
    <name type="scientific">Propionibacterium cyclohexanicum</name>
    <dbReference type="NCBI Taxonomy" id="64702"/>
    <lineage>
        <taxon>Bacteria</taxon>
        <taxon>Bacillati</taxon>
        <taxon>Actinomycetota</taxon>
        <taxon>Actinomycetes</taxon>
        <taxon>Propionibacteriales</taxon>
        <taxon>Propionibacteriaceae</taxon>
        <taxon>Propionibacterium</taxon>
    </lineage>
</organism>
<feature type="transmembrane region" description="Helical" evidence="6">
    <location>
        <begin position="143"/>
        <end position="169"/>
    </location>
</feature>
<dbReference type="Pfam" id="PF07690">
    <property type="entry name" value="MFS_1"/>
    <property type="match status" value="1"/>
</dbReference>
<dbReference type="InterPro" id="IPR011701">
    <property type="entry name" value="MFS"/>
</dbReference>
<reference evidence="8 9" key="1">
    <citation type="submission" date="2016-10" db="EMBL/GenBank/DDBJ databases">
        <authorList>
            <person name="de Groot N.N."/>
        </authorList>
    </citation>
    <scope>NUCLEOTIDE SEQUENCE [LARGE SCALE GENOMIC DNA]</scope>
    <source>
        <strain evidence="8 9">DSM 16859</strain>
    </source>
</reference>
<evidence type="ECO:0000256" key="3">
    <source>
        <dbReference type="ARBA" id="ARBA00022692"/>
    </source>
</evidence>
<dbReference type="SUPFAM" id="SSF103473">
    <property type="entry name" value="MFS general substrate transporter"/>
    <property type="match status" value="1"/>
</dbReference>
<dbReference type="Proteomes" id="UP000198815">
    <property type="component" value="Unassembled WGS sequence"/>
</dbReference>
<keyword evidence="2" id="KW-0813">Transport</keyword>
<dbReference type="OrthoDB" id="7375466at2"/>
<evidence type="ECO:0000259" key="7">
    <source>
        <dbReference type="PROSITE" id="PS50850"/>
    </source>
</evidence>
<dbReference type="STRING" id="64702.SAMN05443377_12122"/>
<keyword evidence="3 6" id="KW-0812">Transmembrane</keyword>
<feature type="transmembrane region" description="Helical" evidence="6">
    <location>
        <begin position="448"/>
        <end position="467"/>
    </location>
</feature>
<evidence type="ECO:0000256" key="6">
    <source>
        <dbReference type="SAM" id="Phobius"/>
    </source>
</evidence>
<feature type="transmembrane region" description="Helical" evidence="6">
    <location>
        <begin position="236"/>
        <end position="254"/>
    </location>
</feature>
<feature type="transmembrane region" description="Helical" evidence="6">
    <location>
        <begin position="274"/>
        <end position="296"/>
    </location>
</feature>
<evidence type="ECO:0000256" key="1">
    <source>
        <dbReference type="ARBA" id="ARBA00004651"/>
    </source>
</evidence>
<evidence type="ECO:0000313" key="9">
    <source>
        <dbReference type="Proteomes" id="UP000198815"/>
    </source>
</evidence>
<dbReference type="GO" id="GO:0005886">
    <property type="term" value="C:plasma membrane"/>
    <property type="evidence" value="ECO:0007669"/>
    <property type="project" value="UniProtKB-SubCell"/>
</dbReference>
<protein>
    <submittedName>
        <fullName evidence="8">Major Facilitator Superfamily protein</fullName>
    </submittedName>
</protein>
<dbReference type="InterPro" id="IPR005829">
    <property type="entry name" value="Sugar_transporter_CS"/>
</dbReference>
<sequence>MSISQPARSQSLKPHWLALSGLSAVFLYGMLDNSILTIALPTIGRQLHASATGLQWITSAYALTFGGLMLSIGAVSDRFGRRRIMCIGLIVLALVSLLVAFVRTPGELIAVRALTGMAAAMTTPGTMALAFRLFDDDRLRIRAISVITAVGLVGLAAGPVAGGLLLAVLPWQGLLLINVPIAILAFLGIRAGIAPDRAEDLHRVPIDVAGASLGTLTIVLALVTPTLLVHSGVASPWPWTAAAAAAVSAGTLVLRERRTAHPLLDARLLSQPLVSGGLAYKAATGLAIAGLGYVITVQLQLDWGWSPALASLGMLPQVATLLLVGLVVERFVDRVGIHAAAWLGSLSVVAGMVVYVTLGLHAYLWVALTLVLVSGGLRVVGLVAGLNVMKGAPGNRTSIAAAMVDTTDEITSAVSTAIVGTVIAALFVGDFADGHWTSSQAAQFETGATRSVSILALVAVLLITWAFRRTHRASPGTT</sequence>
<feature type="transmembrane region" description="Helical" evidence="6">
    <location>
        <begin position="51"/>
        <end position="72"/>
    </location>
</feature>
<evidence type="ECO:0000313" key="8">
    <source>
        <dbReference type="EMBL" id="SER94932.1"/>
    </source>
</evidence>
<keyword evidence="5 6" id="KW-0472">Membrane</keyword>
<dbReference type="InterPro" id="IPR036259">
    <property type="entry name" value="MFS_trans_sf"/>
</dbReference>
<dbReference type="PROSITE" id="PS50850">
    <property type="entry name" value="MFS"/>
    <property type="match status" value="1"/>
</dbReference>
<dbReference type="EMBL" id="FOGZ01000021">
    <property type="protein sequence ID" value="SER94932.1"/>
    <property type="molecule type" value="Genomic_DNA"/>
</dbReference>